<comment type="caution">
    <text evidence="2">The sequence shown here is derived from an EMBL/GenBank/DDBJ whole genome shotgun (WGS) entry which is preliminary data.</text>
</comment>
<evidence type="ECO:0000313" key="2">
    <source>
        <dbReference type="EMBL" id="OIJ40518.1"/>
    </source>
</evidence>
<dbReference type="EMBL" id="JRYB01000001">
    <property type="protein sequence ID" value="OIJ40518.1"/>
    <property type="molecule type" value="Genomic_DNA"/>
</dbReference>
<gene>
    <name evidence="2" type="ORF">LO55_4510</name>
</gene>
<feature type="compositionally biased region" description="Low complexity" evidence="1">
    <location>
        <begin position="107"/>
        <end position="117"/>
    </location>
</feature>
<organism evidence="2 3">
    <name type="scientific">Massilia timonae</name>
    <dbReference type="NCBI Taxonomy" id="47229"/>
    <lineage>
        <taxon>Bacteria</taxon>
        <taxon>Pseudomonadati</taxon>
        <taxon>Pseudomonadota</taxon>
        <taxon>Betaproteobacteria</taxon>
        <taxon>Burkholderiales</taxon>
        <taxon>Oxalobacteraceae</taxon>
        <taxon>Telluria group</taxon>
        <taxon>Massilia</taxon>
    </lineage>
</organism>
<dbReference type="AlphaFoldDB" id="A0A1S2N623"/>
<feature type="region of interest" description="Disordered" evidence="1">
    <location>
        <begin position="107"/>
        <end position="152"/>
    </location>
</feature>
<feature type="region of interest" description="Disordered" evidence="1">
    <location>
        <begin position="61"/>
        <end position="87"/>
    </location>
</feature>
<reference evidence="2 3" key="1">
    <citation type="submission" date="2014-10" db="EMBL/GenBank/DDBJ databases">
        <authorList>
            <person name="Seo M.-J."/>
            <person name="Seok Y.J."/>
            <person name="Cha I.-T."/>
        </authorList>
    </citation>
    <scope>NUCLEOTIDE SEQUENCE [LARGE SCALE GENOMIC DNA]</scope>
    <source>
        <strain evidence="2 3">NEU</strain>
    </source>
</reference>
<evidence type="ECO:0000256" key="1">
    <source>
        <dbReference type="SAM" id="MobiDB-lite"/>
    </source>
</evidence>
<accession>A0A1S2N623</accession>
<evidence type="ECO:0000313" key="3">
    <source>
        <dbReference type="Proteomes" id="UP000180246"/>
    </source>
</evidence>
<feature type="compositionally biased region" description="Low complexity" evidence="1">
    <location>
        <begin position="71"/>
        <end position="87"/>
    </location>
</feature>
<name>A0A1S2N623_9BURK</name>
<protein>
    <submittedName>
        <fullName evidence="2">Uncharacterized protein</fullName>
    </submittedName>
</protein>
<sequence length="241" mass="25282">MRADAGLMPRRAPGWPLAATLGAHLLLAWWWFDATSVRALPSIVPALREFLVVPVLVPPPAPESSPPAPIPRSSARSPARPPVEAQPVTTAPAIAPLAESAAEAYPDPLAQPAPQDDAASEEATLAGRARRAAGSADHDLRKGKLAPLEPTDTPWKRFASAVEGARKDSSLTQTSESYTSPDGTIVYRFRKNGKYYCRTGGGVRPSMFGAEGGGAVLFDKPGGGGIAGLVPCPSQAEFKRD</sequence>
<feature type="compositionally biased region" description="Pro residues" evidence="1">
    <location>
        <begin position="61"/>
        <end position="70"/>
    </location>
</feature>
<dbReference type="RefSeq" id="WP_071363162.1">
    <property type="nucleotide sequence ID" value="NZ_CAUQYF010000046.1"/>
</dbReference>
<dbReference type="Proteomes" id="UP000180246">
    <property type="component" value="Unassembled WGS sequence"/>
</dbReference>
<proteinExistence type="predicted"/>